<evidence type="ECO:0000313" key="2">
    <source>
        <dbReference type="Proteomes" id="UP000471409"/>
    </source>
</evidence>
<evidence type="ECO:0000313" key="1">
    <source>
        <dbReference type="EMBL" id="NEK56026.1"/>
    </source>
</evidence>
<dbReference type="AlphaFoldDB" id="A0A6P0DXC8"/>
<accession>A0A6P0DXC8</accession>
<dbReference type="EMBL" id="WXXP01001131">
    <property type="protein sequence ID" value="NEK56026.1"/>
    <property type="molecule type" value="Genomic_DNA"/>
</dbReference>
<comment type="caution">
    <text evidence="1">The sequence shown here is derived from an EMBL/GenBank/DDBJ whole genome shotgun (WGS) entry which is preliminary data.</text>
</comment>
<name>A0A6P0DXC8_RHILE</name>
<reference evidence="1 2" key="1">
    <citation type="submission" date="2020-01" db="EMBL/GenBank/DDBJ databases">
        <title>Rhizobium genotypes associated with high levels of biological nitrogen fixation by grain legumes in a temperate-maritime cropping system.</title>
        <authorList>
            <person name="Maluk M."/>
            <person name="Francesc Ferrando Molina F."/>
            <person name="Lopez Del Egido L."/>
            <person name="Lafos M."/>
            <person name="Langarica-Fuentes A."/>
            <person name="Gebre Yohannes G."/>
            <person name="Young M.W."/>
            <person name="Martin P."/>
            <person name="Gantlett R."/>
            <person name="Kenicer G."/>
            <person name="Hawes C."/>
            <person name="Begg G.S."/>
            <person name="Quilliam R.S."/>
            <person name="Squire G.R."/>
            <person name="Poole P.S."/>
            <person name="Young P.W."/>
            <person name="Iannetta P.M."/>
            <person name="James E.K."/>
        </authorList>
    </citation>
    <scope>NUCLEOTIDE SEQUENCE [LARGE SCALE GENOMIC DNA]</scope>
    <source>
        <strain evidence="1 2">JHI944</strain>
    </source>
</reference>
<dbReference type="Proteomes" id="UP000471409">
    <property type="component" value="Unassembled WGS sequence"/>
</dbReference>
<proteinExistence type="predicted"/>
<gene>
    <name evidence="1" type="ORF">GUK36_43150</name>
</gene>
<organism evidence="1 2">
    <name type="scientific">Rhizobium leguminosarum</name>
    <dbReference type="NCBI Taxonomy" id="384"/>
    <lineage>
        <taxon>Bacteria</taxon>
        <taxon>Pseudomonadati</taxon>
        <taxon>Pseudomonadota</taxon>
        <taxon>Alphaproteobacteria</taxon>
        <taxon>Hyphomicrobiales</taxon>
        <taxon>Rhizobiaceae</taxon>
        <taxon>Rhizobium/Agrobacterium group</taxon>
        <taxon>Rhizobium</taxon>
    </lineage>
</organism>
<protein>
    <submittedName>
        <fullName evidence="1">Uncharacterized protein</fullName>
    </submittedName>
</protein>
<sequence length="106" mass="11910">MAETTVKLSKSYTAHEKTFDAVTLREPTFSEIFRDGLGRPSDWQPTQHGPMLVKYPEVVDAYLRRICVSPGYESIGALNAIDSLKLEEAVADFFREKTESPKSPTD</sequence>